<reference evidence="7 8" key="1">
    <citation type="submission" date="2019-10" db="EMBL/GenBank/DDBJ databases">
        <title>Whole genome shotgun sequence of Acrocarpospora corrugata NBRC 13972.</title>
        <authorList>
            <person name="Ichikawa N."/>
            <person name="Kimura A."/>
            <person name="Kitahashi Y."/>
            <person name="Komaki H."/>
            <person name="Oguchi A."/>
        </authorList>
    </citation>
    <scope>NUCLEOTIDE SEQUENCE [LARGE SCALE GENOMIC DNA]</scope>
    <source>
        <strain evidence="7 8">NBRC 13972</strain>
    </source>
</reference>
<dbReference type="PANTHER" id="PTHR43133:SF8">
    <property type="entry name" value="RNA POLYMERASE SIGMA FACTOR HI_1459-RELATED"/>
    <property type="match status" value="1"/>
</dbReference>
<evidence type="ECO:0000256" key="1">
    <source>
        <dbReference type="ARBA" id="ARBA00010641"/>
    </source>
</evidence>
<dbReference type="InterPro" id="IPR014284">
    <property type="entry name" value="RNA_pol_sigma-70_dom"/>
</dbReference>
<dbReference type="PANTHER" id="PTHR43133">
    <property type="entry name" value="RNA POLYMERASE ECF-TYPE SIGMA FACTO"/>
    <property type="match status" value="1"/>
</dbReference>
<evidence type="ECO:0000259" key="6">
    <source>
        <dbReference type="Pfam" id="PF04542"/>
    </source>
</evidence>
<dbReference type="RefSeq" id="WP_155334687.1">
    <property type="nucleotide sequence ID" value="NZ_BAAABN010000006.1"/>
</dbReference>
<gene>
    <name evidence="7" type="primary">rpoE_2</name>
    <name evidence="7" type="ORF">Acor_03220</name>
</gene>
<protein>
    <submittedName>
        <fullName evidence="7">RNA polymerase sigma factor</fullName>
    </submittedName>
</protein>
<dbReference type="EMBL" id="BLAD01000035">
    <property type="protein sequence ID" value="GER98260.1"/>
    <property type="molecule type" value="Genomic_DNA"/>
</dbReference>
<evidence type="ECO:0000256" key="2">
    <source>
        <dbReference type="ARBA" id="ARBA00023015"/>
    </source>
</evidence>
<dbReference type="GO" id="GO:0016987">
    <property type="term" value="F:sigma factor activity"/>
    <property type="evidence" value="ECO:0007669"/>
    <property type="project" value="UniProtKB-KW"/>
</dbReference>
<evidence type="ECO:0000313" key="7">
    <source>
        <dbReference type="EMBL" id="GER98260.1"/>
    </source>
</evidence>
<comment type="caution">
    <text evidence="7">The sequence shown here is derived from an EMBL/GenBank/DDBJ whole genome shotgun (WGS) entry which is preliminary data.</text>
</comment>
<dbReference type="Pfam" id="PF04542">
    <property type="entry name" value="Sigma70_r2"/>
    <property type="match status" value="1"/>
</dbReference>
<keyword evidence="3" id="KW-0731">Sigma factor</keyword>
<keyword evidence="2" id="KW-0805">Transcription regulation</keyword>
<dbReference type="Gene3D" id="1.10.10.10">
    <property type="entry name" value="Winged helix-like DNA-binding domain superfamily/Winged helix DNA-binding domain"/>
    <property type="match status" value="1"/>
</dbReference>
<keyword evidence="4" id="KW-0238">DNA-binding</keyword>
<dbReference type="GO" id="GO:0003677">
    <property type="term" value="F:DNA binding"/>
    <property type="evidence" value="ECO:0007669"/>
    <property type="project" value="UniProtKB-KW"/>
</dbReference>
<name>A0A5M3VU58_9ACTN</name>
<sequence>MDATVPNDPGDPADLVKGAANGDSSSWNVLVARFGGLIWAVTGGYGLSHHDRSDACQTTWLKLAEQLDRIEHPERIGGWLATTARREAIRLARTGGRITPTADAYVLDANPDERTPERLVLEAEQVVLDQARMGRLLGAFEQLSGRCRHLLRVQLATPTPSYAEVAAGLDMPIGSIGPTRARCLKALRAKLAEEQA</sequence>
<evidence type="ECO:0000256" key="5">
    <source>
        <dbReference type="ARBA" id="ARBA00023163"/>
    </source>
</evidence>
<dbReference type="OrthoDB" id="265863at2"/>
<dbReference type="Gene3D" id="1.10.1740.10">
    <property type="match status" value="1"/>
</dbReference>
<evidence type="ECO:0000313" key="8">
    <source>
        <dbReference type="Proteomes" id="UP000334990"/>
    </source>
</evidence>
<dbReference type="InterPro" id="IPR039425">
    <property type="entry name" value="RNA_pol_sigma-70-like"/>
</dbReference>
<evidence type="ECO:0000256" key="4">
    <source>
        <dbReference type="ARBA" id="ARBA00023125"/>
    </source>
</evidence>
<dbReference type="InterPro" id="IPR013325">
    <property type="entry name" value="RNA_pol_sigma_r2"/>
</dbReference>
<feature type="domain" description="RNA polymerase sigma-70 region 2" evidence="6">
    <location>
        <begin position="30"/>
        <end position="97"/>
    </location>
</feature>
<dbReference type="Proteomes" id="UP000334990">
    <property type="component" value="Unassembled WGS sequence"/>
</dbReference>
<dbReference type="SUPFAM" id="SSF88659">
    <property type="entry name" value="Sigma3 and sigma4 domains of RNA polymerase sigma factors"/>
    <property type="match status" value="1"/>
</dbReference>
<organism evidence="7 8">
    <name type="scientific">Acrocarpospora corrugata</name>
    <dbReference type="NCBI Taxonomy" id="35763"/>
    <lineage>
        <taxon>Bacteria</taxon>
        <taxon>Bacillati</taxon>
        <taxon>Actinomycetota</taxon>
        <taxon>Actinomycetes</taxon>
        <taxon>Streptosporangiales</taxon>
        <taxon>Streptosporangiaceae</taxon>
        <taxon>Acrocarpospora</taxon>
    </lineage>
</organism>
<evidence type="ECO:0000256" key="3">
    <source>
        <dbReference type="ARBA" id="ARBA00023082"/>
    </source>
</evidence>
<comment type="similarity">
    <text evidence="1">Belongs to the sigma-70 factor family. ECF subfamily.</text>
</comment>
<dbReference type="NCBIfam" id="TIGR02937">
    <property type="entry name" value="sigma70-ECF"/>
    <property type="match status" value="1"/>
</dbReference>
<keyword evidence="8" id="KW-1185">Reference proteome</keyword>
<dbReference type="GO" id="GO:0006352">
    <property type="term" value="P:DNA-templated transcription initiation"/>
    <property type="evidence" value="ECO:0007669"/>
    <property type="project" value="InterPro"/>
</dbReference>
<dbReference type="AlphaFoldDB" id="A0A5M3VU58"/>
<accession>A0A5M3VU58</accession>
<proteinExistence type="inferred from homology"/>
<dbReference type="SUPFAM" id="SSF88946">
    <property type="entry name" value="Sigma2 domain of RNA polymerase sigma factors"/>
    <property type="match status" value="1"/>
</dbReference>
<dbReference type="InterPro" id="IPR007627">
    <property type="entry name" value="RNA_pol_sigma70_r2"/>
</dbReference>
<dbReference type="InterPro" id="IPR013324">
    <property type="entry name" value="RNA_pol_sigma_r3/r4-like"/>
</dbReference>
<dbReference type="InterPro" id="IPR036388">
    <property type="entry name" value="WH-like_DNA-bd_sf"/>
</dbReference>
<keyword evidence="5" id="KW-0804">Transcription</keyword>